<name>A0A1G8RT58_9EURY</name>
<sequence>MRIREYGPDAHVLDVGSAAFEVYEDNAGEWRWQLRHRNGNLMANSGEGYASRTGAEDGIHSVKHNAPNAEVA</sequence>
<dbReference type="Gene3D" id="2.30.29.80">
    <property type="match status" value="1"/>
</dbReference>
<gene>
    <name evidence="3" type="ORF">SAMN05216226_101105</name>
</gene>
<feature type="region of interest" description="Disordered" evidence="1">
    <location>
        <begin position="45"/>
        <end position="72"/>
    </location>
</feature>
<proteinExistence type="predicted"/>
<dbReference type="NCBIfam" id="NF041908">
    <property type="entry name" value="HVO_2922"/>
    <property type="match status" value="1"/>
</dbReference>
<accession>A0A1G8RT58</accession>
<dbReference type="InterPro" id="IPR010879">
    <property type="entry name" value="DUF1508"/>
</dbReference>
<dbReference type="STRING" id="890420.SAMN05216226_101105"/>
<evidence type="ECO:0000313" key="3">
    <source>
        <dbReference type="EMBL" id="SDJ20126.1"/>
    </source>
</evidence>
<dbReference type="EMBL" id="FNFC01000001">
    <property type="protein sequence ID" value="SDJ20126.1"/>
    <property type="molecule type" value="Genomic_DNA"/>
</dbReference>
<evidence type="ECO:0000259" key="2">
    <source>
        <dbReference type="Pfam" id="PF07411"/>
    </source>
</evidence>
<protein>
    <submittedName>
        <fullName evidence="3">Uncharacterized conserved protein YegP, UPF0339 family</fullName>
    </submittedName>
</protein>
<evidence type="ECO:0000256" key="1">
    <source>
        <dbReference type="SAM" id="MobiDB-lite"/>
    </source>
</evidence>
<dbReference type="Proteomes" id="UP000198856">
    <property type="component" value="Unassembled WGS sequence"/>
</dbReference>
<organism evidence="3 4">
    <name type="scientific">Halovenus aranensis</name>
    <dbReference type="NCBI Taxonomy" id="890420"/>
    <lineage>
        <taxon>Archaea</taxon>
        <taxon>Methanobacteriati</taxon>
        <taxon>Methanobacteriota</taxon>
        <taxon>Stenosarchaea group</taxon>
        <taxon>Halobacteria</taxon>
        <taxon>Halobacteriales</taxon>
        <taxon>Haloarculaceae</taxon>
        <taxon>Halovenus</taxon>
    </lineage>
</organism>
<evidence type="ECO:0000313" key="4">
    <source>
        <dbReference type="Proteomes" id="UP000198856"/>
    </source>
</evidence>
<feature type="domain" description="DUF1508" evidence="2">
    <location>
        <begin position="25"/>
        <end position="71"/>
    </location>
</feature>
<reference evidence="3 4" key="1">
    <citation type="submission" date="2016-10" db="EMBL/GenBank/DDBJ databases">
        <authorList>
            <person name="de Groot N.N."/>
        </authorList>
    </citation>
    <scope>NUCLEOTIDE SEQUENCE [LARGE SCALE GENOMIC DNA]</scope>
    <source>
        <strain evidence="3 4">IBRC-M10015</strain>
    </source>
</reference>
<dbReference type="SUPFAM" id="SSF160113">
    <property type="entry name" value="YegP-like"/>
    <property type="match status" value="1"/>
</dbReference>
<keyword evidence="4" id="KW-1185">Reference proteome</keyword>
<dbReference type="AlphaFoldDB" id="A0A1G8RT58"/>
<dbReference type="Pfam" id="PF07411">
    <property type="entry name" value="DUF1508"/>
    <property type="match status" value="1"/>
</dbReference>
<dbReference type="InterPro" id="IPR036913">
    <property type="entry name" value="YegP-like_sf"/>
</dbReference>